<dbReference type="PANTHER" id="PTHR10742">
    <property type="entry name" value="FLAVIN MONOAMINE OXIDASE"/>
    <property type="match status" value="1"/>
</dbReference>
<dbReference type="Gene3D" id="3.50.50.60">
    <property type="entry name" value="FAD/NAD(P)-binding domain"/>
    <property type="match status" value="1"/>
</dbReference>
<dbReference type="EMBL" id="JABMIG020000045">
    <property type="protein sequence ID" value="KAL3798535.1"/>
    <property type="molecule type" value="Genomic_DNA"/>
</dbReference>
<evidence type="ECO:0000313" key="3">
    <source>
        <dbReference type="EMBL" id="KAL3798535.1"/>
    </source>
</evidence>
<feature type="region of interest" description="Disordered" evidence="1">
    <location>
        <begin position="439"/>
        <end position="481"/>
    </location>
</feature>
<feature type="compositionally biased region" description="Polar residues" evidence="1">
    <location>
        <begin position="288"/>
        <end position="298"/>
    </location>
</feature>
<evidence type="ECO:0000256" key="1">
    <source>
        <dbReference type="SAM" id="MobiDB-lite"/>
    </source>
</evidence>
<evidence type="ECO:0000259" key="2">
    <source>
        <dbReference type="Pfam" id="PF01593"/>
    </source>
</evidence>
<dbReference type="Pfam" id="PF13450">
    <property type="entry name" value="NAD_binding_8"/>
    <property type="match status" value="1"/>
</dbReference>
<feature type="region of interest" description="Disordered" evidence="1">
    <location>
        <begin position="288"/>
        <end position="345"/>
    </location>
</feature>
<dbReference type="InterPro" id="IPR002937">
    <property type="entry name" value="Amino_oxidase"/>
</dbReference>
<accession>A0ABD3QED8</accession>
<dbReference type="Pfam" id="PF01593">
    <property type="entry name" value="Amino_oxidase"/>
    <property type="match status" value="1"/>
</dbReference>
<dbReference type="AlphaFoldDB" id="A0ABD3QED8"/>
<organism evidence="3 4">
    <name type="scientific">Cyclotella cryptica</name>
    <dbReference type="NCBI Taxonomy" id="29204"/>
    <lineage>
        <taxon>Eukaryota</taxon>
        <taxon>Sar</taxon>
        <taxon>Stramenopiles</taxon>
        <taxon>Ochrophyta</taxon>
        <taxon>Bacillariophyta</taxon>
        <taxon>Coscinodiscophyceae</taxon>
        <taxon>Thalassiosirophycidae</taxon>
        <taxon>Stephanodiscales</taxon>
        <taxon>Stephanodiscaceae</taxon>
        <taxon>Cyclotella</taxon>
    </lineage>
</organism>
<dbReference type="SUPFAM" id="SSF54373">
    <property type="entry name" value="FAD-linked reductases, C-terminal domain"/>
    <property type="match status" value="1"/>
</dbReference>
<dbReference type="SUPFAM" id="SSF51905">
    <property type="entry name" value="FAD/NAD(P)-binding domain"/>
    <property type="match status" value="1"/>
</dbReference>
<feature type="compositionally biased region" description="Low complexity" evidence="1">
    <location>
        <begin position="152"/>
        <end position="165"/>
    </location>
</feature>
<feature type="region of interest" description="Disordered" evidence="1">
    <location>
        <begin position="152"/>
        <end position="185"/>
    </location>
</feature>
<dbReference type="InterPro" id="IPR036188">
    <property type="entry name" value="FAD/NAD-bd_sf"/>
</dbReference>
<protein>
    <recommendedName>
        <fullName evidence="2">Amine oxidase domain-containing protein</fullName>
    </recommendedName>
</protein>
<feature type="compositionally biased region" description="Polar residues" evidence="1">
    <location>
        <begin position="25"/>
        <end position="34"/>
    </location>
</feature>
<dbReference type="PANTHER" id="PTHR10742:SF410">
    <property type="entry name" value="LYSINE-SPECIFIC HISTONE DEMETHYLASE 2"/>
    <property type="match status" value="1"/>
</dbReference>
<reference evidence="3 4" key="1">
    <citation type="journal article" date="2020" name="G3 (Bethesda)">
        <title>Improved Reference Genome for Cyclotella cryptica CCMP332, a Model for Cell Wall Morphogenesis, Salinity Adaptation, and Lipid Production in Diatoms (Bacillariophyta).</title>
        <authorList>
            <person name="Roberts W.R."/>
            <person name="Downey K.M."/>
            <person name="Ruck E.C."/>
            <person name="Traller J.C."/>
            <person name="Alverson A.J."/>
        </authorList>
    </citation>
    <scope>NUCLEOTIDE SEQUENCE [LARGE SCALE GENOMIC DNA]</scope>
    <source>
        <strain evidence="3 4">CCMP332</strain>
    </source>
</reference>
<name>A0ABD3QED8_9STRA</name>
<sequence>MPGPIHKSNVTSEPAALDSDDERTQTSQHTIQSRKSPRQRHSPTRFIARPSKQGLNVEDGDAIFLLSQLPDSKRDAVSSSPPPPSRNGTTAKTKTTTNRRMSHRLAQQNTVKERMGKSMEECTIVSEGGRVLPMREARFRSRLSQQEYHLLSSTNTKNNNNNNNKHSNETSPKRPNNVKKRPISEVKHDVNKAPRPPRVIVIGAGISGLACARELSERRHNVLVLEARNRIGGRLRTVDLMMERVDVKRDDIDGGGGGDAIPTTELLNVRKWSPVDVGGAFIHGTGQITTTTDDSVNVGSHDFGTSRGKSKHVTQQPTKDAKPVRKSSRLSSNYDRTNSRKSHKETALVNNRNLNPVFVLANRKLRLPVQAVEGAFTCLVDYDGNLISREVDEDVSREFNDVLDLATKCCESGMMPVIGEMRGTAPSEQLQVDNEKYTGIKSSSKDGASPNYVSDDTSPDIDVDPDEINEEPQTSNNWKKINPNTDFGTIFEECRKYNDAVSNSTRSYSPKEREIRHHLFQWHVANLEMSSGAPMNKLGQRWNDDEPFGYGGDHSYLEGGFRAVIEALAEGFDCRGVGDRSMLKSKEWIRRSGDLAGNFSVSSSSANTTTSQTRGIIQCGVEVVGVEVVEKDEAKMRRKRSRLRHVDLSKCRRSTRENKGSKMSTILGSLTRHHNLEASNEPQIELTEETERGIVSSTYGNEQSTVVRVTTKCGLTLEADAVVVTLPLAILSIPPGSPGHVSFSPPLSEAKQNALRRLGVGTYNKCCMSFERPFWKHLPRHLSSSSSAVPSYWNDPTTHRFDFIGHASTEHGKDILFFNIRNAPILVAIYGGSDYSEEMEKLHDKEVVAGCMEVLKKIFSKATDDCRLTRSQISDLTVPDWPVDYFVSRWGSDPYSRGAFSYVPEGVDGFEELFTMSQPIYDFHPGDTTTIKKPPIERPRRPLIMFAGEATTPFHPSTLHGAFETGIREGNVFIVLIVFKKYYFSQVNDLLAAAYRLDFALEPGLNGFDFDESYLYQPTFSVRLCTADSKSDKRGLRISTQTDVARHRAFTAEDDASILRGFETYSLSSIMFQKIKKQMLDPGGTSTVTGIRDRFNVLRGMIVGEQCDPKSIGNSAMKLDESTWEIPGDQQGTWLAPEEPKDDVEKNSSKHKPTSSTLTNPSERVQIVHPPRDTHNNLQSRFGRKIQRKCYMDCIEYS</sequence>
<dbReference type="Gene3D" id="3.90.660.10">
    <property type="match status" value="1"/>
</dbReference>
<gene>
    <name evidence="3" type="ORF">HJC23_011839</name>
</gene>
<feature type="region of interest" description="Disordered" evidence="1">
    <location>
        <begin position="1"/>
        <end position="55"/>
    </location>
</feature>
<feature type="compositionally biased region" description="Acidic residues" evidence="1">
    <location>
        <begin position="457"/>
        <end position="470"/>
    </location>
</feature>
<feature type="region of interest" description="Disordered" evidence="1">
    <location>
        <begin position="1127"/>
        <end position="1178"/>
    </location>
</feature>
<comment type="caution">
    <text evidence="3">The sequence shown here is derived from an EMBL/GenBank/DDBJ whole genome shotgun (WGS) entry which is preliminary data.</text>
</comment>
<proteinExistence type="predicted"/>
<feature type="compositionally biased region" description="Polar residues" evidence="1">
    <location>
        <begin position="1154"/>
        <end position="1163"/>
    </location>
</feature>
<dbReference type="InterPro" id="IPR050281">
    <property type="entry name" value="Flavin_monoamine_oxidase"/>
</dbReference>
<feature type="domain" description="Amine oxidase" evidence="2">
    <location>
        <begin position="704"/>
        <end position="969"/>
    </location>
</feature>
<evidence type="ECO:0000313" key="4">
    <source>
        <dbReference type="Proteomes" id="UP001516023"/>
    </source>
</evidence>
<feature type="region of interest" description="Disordered" evidence="1">
    <location>
        <begin position="69"/>
        <end position="118"/>
    </location>
</feature>
<keyword evidence="4" id="KW-1185">Reference proteome</keyword>
<dbReference type="Proteomes" id="UP001516023">
    <property type="component" value="Unassembled WGS sequence"/>
</dbReference>
<feature type="compositionally biased region" description="Polar residues" evidence="1">
    <location>
        <begin position="471"/>
        <end position="481"/>
    </location>
</feature>